<reference evidence="3" key="1">
    <citation type="journal article" date="2011" name="MBio">
        <title>Novel metabolic attributes of the genus Cyanothece, comprising a group of unicellular nitrogen-fixing Cyanobacteria.</title>
        <authorList>
            <person name="Bandyopadhyay A."/>
            <person name="Elvitigala T."/>
            <person name="Welsh E."/>
            <person name="Stockel J."/>
            <person name="Liberton M."/>
            <person name="Min H."/>
            <person name="Sherman L.A."/>
            <person name="Pakrasi H.B."/>
        </authorList>
    </citation>
    <scope>NUCLEOTIDE SEQUENCE [LARGE SCALE GENOMIC DNA]</scope>
    <source>
        <strain evidence="3">PCC 8801</strain>
    </source>
</reference>
<gene>
    <name evidence="2" type="ordered locus">PCC8801_0518</name>
</gene>
<dbReference type="STRING" id="41431.PCC8801_0518"/>
<feature type="chain" id="PRO_5002856131" description="CHAT domain-containing protein" evidence="1">
    <location>
        <begin position="29"/>
        <end position="443"/>
    </location>
</feature>
<dbReference type="KEGG" id="cyp:PCC8801_0518"/>
<dbReference type="eggNOG" id="COG4249">
    <property type="taxonomic scope" value="Bacteria"/>
</dbReference>
<proteinExistence type="predicted"/>
<dbReference type="Proteomes" id="UP000008204">
    <property type="component" value="Chromosome"/>
</dbReference>
<evidence type="ECO:0000256" key="1">
    <source>
        <dbReference type="SAM" id="SignalP"/>
    </source>
</evidence>
<dbReference type="OrthoDB" id="502727at2"/>
<evidence type="ECO:0000313" key="2">
    <source>
        <dbReference type="EMBL" id="ACK64609.1"/>
    </source>
</evidence>
<keyword evidence="1" id="KW-0732">Signal</keyword>
<evidence type="ECO:0000313" key="3">
    <source>
        <dbReference type="Proteomes" id="UP000008204"/>
    </source>
</evidence>
<accession>B7JVN8</accession>
<evidence type="ECO:0008006" key="4">
    <source>
        <dbReference type="Google" id="ProtNLM"/>
    </source>
</evidence>
<protein>
    <recommendedName>
        <fullName evidence="4">CHAT domain-containing protein</fullName>
    </recommendedName>
</protein>
<name>B7JVN8_RIPO1</name>
<sequence>MKLIKTLTFFGILFSLVGLLSSSSSTNADFYQSFKGWFLSLILGNSQTNKNLSNFSSILSQNSPQKSSTLCQTKRDEPNFLVIGGGGSPESNEIALEKNILYFQRTLKKMGYEPSSARFFFANGNSGQATIRYLDPQREERFKVPNIPYLNGSATLDNLDNWIVNIKRNQPQKPIFFYFTGHGILNPKNDNNNALLLWKNTLLTVSELAAKLDNLPQDSHIVTMMAQCYSGSFANFIYQNGDPKNPIALQTRCGFFATVKTLPSVGCTPEVNEADYQDYSSSFFAGLSGINRVGKPVSSADYNQDGRVSYAEAHAFAKVDKKTPDLPVSTSEVWLQQQITETDFDQLVKQPIRDLQRLGRTEQQYVVNSLVKLFEFDPQKSYLENLNSLSNAQLDTEEEQAYQMRLLMELTNIAMENKIRQNQQPTQVKILDRLIECEGSSWK</sequence>
<dbReference type="EMBL" id="CP001287">
    <property type="protein sequence ID" value="ACK64609.1"/>
    <property type="molecule type" value="Genomic_DNA"/>
</dbReference>
<dbReference type="RefSeq" id="WP_012593886.1">
    <property type="nucleotide sequence ID" value="NC_011726.1"/>
</dbReference>
<feature type="signal peptide" evidence="1">
    <location>
        <begin position="1"/>
        <end position="28"/>
    </location>
</feature>
<dbReference type="HOGENOM" id="CLU_042272_0_0_3"/>
<keyword evidence="3" id="KW-1185">Reference proteome</keyword>
<dbReference type="AlphaFoldDB" id="B7JVN8"/>
<dbReference type="Gene3D" id="3.40.50.1460">
    <property type="match status" value="1"/>
</dbReference>
<organism evidence="2 3">
    <name type="scientific">Rippkaea orientalis (strain PCC 8801 / RF-1)</name>
    <name type="common">Cyanothece sp. (strain PCC 8801)</name>
    <dbReference type="NCBI Taxonomy" id="41431"/>
    <lineage>
        <taxon>Bacteria</taxon>
        <taxon>Bacillati</taxon>
        <taxon>Cyanobacteriota</taxon>
        <taxon>Cyanophyceae</taxon>
        <taxon>Oscillatoriophycideae</taxon>
        <taxon>Chroococcales</taxon>
        <taxon>Aphanothecaceae</taxon>
        <taxon>Rippkaea</taxon>
        <taxon>Rippkaea orientalis</taxon>
    </lineage>
</organism>